<feature type="region of interest" description="Disordered" evidence="1">
    <location>
        <begin position="95"/>
        <end position="123"/>
    </location>
</feature>
<keyword evidence="4" id="KW-1185">Reference proteome</keyword>
<sequence>MSQQYPGPEQTQPGQVPYPYQAPQQPKKRMSGLAIAGISVGSVLAFILMLAVIGQAAEDDDSKGTVASGSTVIKETATVTVTAPGPTATVTVTAKPAEPKKAVQSTKAEQSTKAAPKPAKKSVKSKEYADGDYVVGEDIPAGTYSSKGATPGLFELCTITTDPTSDSKFPQLKTANAKERIIITLSKADGVVTIQGCEPLTRR</sequence>
<dbReference type="RefSeq" id="WP_250919356.1">
    <property type="nucleotide sequence ID" value="NZ_JAMQAW010000009.1"/>
</dbReference>
<keyword evidence="2" id="KW-0812">Transmembrane</keyword>
<accession>A0ABT0UP44</accession>
<feature type="compositionally biased region" description="Polar residues" evidence="1">
    <location>
        <begin position="1"/>
        <end position="11"/>
    </location>
</feature>
<reference evidence="3" key="1">
    <citation type="submission" date="2022-06" db="EMBL/GenBank/DDBJ databases">
        <title>Genome public.</title>
        <authorList>
            <person name="Sun Q."/>
        </authorList>
    </citation>
    <scope>NUCLEOTIDE SEQUENCE</scope>
    <source>
        <strain evidence="3">CWNU-1</strain>
    </source>
</reference>
<evidence type="ECO:0000313" key="3">
    <source>
        <dbReference type="EMBL" id="MCM2389021.1"/>
    </source>
</evidence>
<evidence type="ECO:0000313" key="4">
    <source>
        <dbReference type="Proteomes" id="UP001431429"/>
    </source>
</evidence>
<organism evidence="3 4">
    <name type="scientific">Streptomyces albipurpureus</name>
    <dbReference type="NCBI Taxonomy" id="2897419"/>
    <lineage>
        <taxon>Bacteria</taxon>
        <taxon>Bacillati</taxon>
        <taxon>Actinomycetota</taxon>
        <taxon>Actinomycetes</taxon>
        <taxon>Kitasatosporales</taxon>
        <taxon>Streptomycetaceae</taxon>
        <taxon>Streptomyces</taxon>
    </lineage>
</organism>
<feature type="compositionally biased region" description="Polar residues" evidence="1">
    <location>
        <begin position="103"/>
        <end position="112"/>
    </location>
</feature>
<feature type="transmembrane region" description="Helical" evidence="2">
    <location>
        <begin position="33"/>
        <end position="53"/>
    </location>
</feature>
<keyword evidence="2" id="KW-0472">Membrane</keyword>
<comment type="caution">
    <text evidence="3">The sequence shown here is derived from an EMBL/GenBank/DDBJ whole genome shotgun (WGS) entry which is preliminary data.</text>
</comment>
<evidence type="ECO:0000256" key="2">
    <source>
        <dbReference type="SAM" id="Phobius"/>
    </source>
</evidence>
<protein>
    <submittedName>
        <fullName evidence="3">Uncharacterized protein</fullName>
    </submittedName>
</protein>
<dbReference type="EMBL" id="JAMQAW010000009">
    <property type="protein sequence ID" value="MCM2389021.1"/>
    <property type="molecule type" value="Genomic_DNA"/>
</dbReference>
<keyword evidence="2" id="KW-1133">Transmembrane helix</keyword>
<gene>
    <name evidence="3" type="ORF">NBG84_12080</name>
</gene>
<feature type="compositionally biased region" description="Low complexity" evidence="1">
    <location>
        <begin position="12"/>
        <end position="25"/>
    </location>
</feature>
<evidence type="ECO:0000256" key="1">
    <source>
        <dbReference type="SAM" id="MobiDB-lite"/>
    </source>
</evidence>
<dbReference type="Proteomes" id="UP001431429">
    <property type="component" value="Unassembled WGS sequence"/>
</dbReference>
<feature type="region of interest" description="Disordered" evidence="1">
    <location>
        <begin position="1"/>
        <end position="27"/>
    </location>
</feature>
<proteinExistence type="predicted"/>
<name>A0ABT0UP44_9ACTN</name>